<name>A0A3B1DNK5_9ZZZZ</name>
<organism evidence="1">
    <name type="scientific">hydrothermal vent metagenome</name>
    <dbReference type="NCBI Taxonomy" id="652676"/>
    <lineage>
        <taxon>unclassified sequences</taxon>
        <taxon>metagenomes</taxon>
        <taxon>ecological metagenomes</taxon>
    </lineage>
</organism>
<dbReference type="EMBL" id="UOGK01000110">
    <property type="protein sequence ID" value="VAX37674.1"/>
    <property type="molecule type" value="Genomic_DNA"/>
</dbReference>
<proteinExistence type="predicted"/>
<protein>
    <submittedName>
        <fullName evidence="1">Diguanylate cyclase/phosphodiesterase (GGDEF &amp; EAL domains) with PAS/PAC sensor(S)</fullName>
    </submittedName>
</protein>
<gene>
    <name evidence="1" type="ORF">MNBD_PLANCTO03-1830</name>
</gene>
<dbReference type="AlphaFoldDB" id="A0A3B1DNK5"/>
<sequence length="416" mass="44934">MSEPRDTPHDTPDTPHNHTLSALDIEALDALIEAGMEAERLPETLRPRALHVAGLLGLLDAGSVEDRKARISRVLEALQLAREETSSAIPEAVELSLNDAEALDAWVLAGFDPARVPASLRARARAHDALAGLVRAGGPISSDFARTNLIERTMARLEQPAEAAEESYPFVGASGRNRWADILSVAAMMLIAASILWPVLGSVRNSSRQTICASNMRGVAMAMGSYTNDQDEMLPMATAGFGGGTWWNVGRDPSHSNSANLYTLARENYLGLDSLACPGNPQAIAAPRSPEARDWSSLEEISYSYRVMARPEQSLWGTPSQLVIVADRSPVVLRAVRGQVIYPLESSPNHRGQGQHGLFADGSARWLTTPMLESGDNIWLPKPVEMLIDLAARQRGLDPLQGTEAPADRQDSFVGP</sequence>
<reference evidence="1" key="1">
    <citation type="submission" date="2018-06" db="EMBL/GenBank/DDBJ databases">
        <authorList>
            <person name="Zhirakovskaya E."/>
        </authorList>
    </citation>
    <scope>NUCLEOTIDE SEQUENCE</scope>
</reference>
<accession>A0A3B1DNK5</accession>
<evidence type="ECO:0000313" key="1">
    <source>
        <dbReference type="EMBL" id="VAX37674.1"/>
    </source>
</evidence>